<accession>F8EY28</accession>
<reference evidence="3" key="1">
    <citation type="journal article" date="2013" name="Stand. Genomic Sci.">
        <title>Genome sequence of the thermophilic fresh-water bacterium Spirochaeta caldaria type strain (H1(T)), reclassification of Spirochaeta caldaria, Spirochaeta stenostrepta, and Spirochaeta zuelzerae in the genus Treponema as Treponema caldaria comb. nov., Treponema stenostrepta comb. nov., and Treponema zuelzerae comb. nov., and emendation of the genus Treponema.</title>
        <authorList>
            <person name="Abt B."/>
            <person name="Goker M."/>
            <person name="Scheuner C."/>
            <person name="Han C."/>
            <person name="Lu M."/>
            <person name="Misra M."/>
            <person name="Lapidus A."/>
            <person name="Nolan M."/>
            <person name="Lucas S."/>
            <person name="Hammon N."/>
            <person name="Deshpande S."/>
            <person name="Cheng J.F."/>
            <person name="Tapia R."/>
            <person name="Goodwin L.A."/>
            <person name="Pitluck S."/>
            <person name="Liolios K."/>
            <person name="Pagani I."/>
            <person name="Ivanova N."/>
            <person name="Mavromatis K."/>
            <person name="Mikhailova N."/>
            <person name="Huntemann M."/>
            <person name="Pati A."/>
            <person name="Chen A."/>
            <person name="Palaniappan K."/>
            <person name="Land M."/>
            <person name="Hauser L."/>
            <person name="Jeffries C.D."/>
            <person name="Rohde M."/>
            <person name="Spring S."/>
            <person name="Gronow S."/>
            <person name="Detter J.C."/>
            <person name="Bristow J."/>
            <person name="Eisen J.A."/>
            <person name="Markowitz V."/>
            <person name="Hugenholtz P."/>
            <person name="Kyrpides N.C."/>
            <person name="Woyke T."/>
            <person name="Klenk H.P."/>
        </authorList>
    </citation>
    <scope>NUCLEOTIDE SEQUENCE</scope>
    <source>
        <strain evidence="3">ATCC 51460 / DSM 7334 / H1</strain>
    </source>
</reference>
<dbReference type="InterPro" id="IPR048950">
    <property type="entry name" value="Ppx_GppA_C"/>
</dbReference>
<dbReference type="InterPro" id="IPR003607">
    <property type="entry name" value="HD/PDEase_dom"/>
</dbReference>
<sequence>MASMDYRLVAVVEIGSTGIRLIVAELSPTGDWHVVDRSGKPVALGRDVFTRGSISRESMLASMVVLQNYRELLNGWGIDDRDIHVIATSALREARNRDMFIDRVYLQTGFRILVVEGIEENRLMYLAVRFALKDDRPQFSRCNSVIIEVGGGSTELMLLRRGKMVAAHSLRLGTILVDQQVRQAMGSNLYLQRFLTESVNNTCESLNVELDLSHIKLFIVAGSDARLVASRFGIELNKDCWVVDRQVFIDFVDRIKGYSIEECVQKLRIPFAEAEGIIPGLLTYKLFLEKTAATELIVPNASIREGMLINLSQGVDPNLQEEFYSQVIASAINLGKKYRFDEHHSRHVTNLALMLFDALVKIHGLDRRARLLLEVAGLLHDIGMFIRSSGHHKHSQYIVANSEIFGLHQEDLDVISNVVRYHRKAPPNSTHIAFIALQREERILVLKLAAILRVADALDRGHAQRIKEIKVEQREDAIVITVMGSHDLTLERLGLEEKSDMFQDVFGYKVLLL</sequence>
<dbReference type="STRING" id="744872.Spica_2588"/>
<dbReference type="Pfam" id="PF02541">
    <property type="entry name" value="Ppx-GppA"/>
    <property type="match status" value="1"/>
</dbReference>
<name>F8EY28_GRAC1</name>
<dbReference type="Pfam" id="PF21447">
    <property type="entry name" value="Ppx-GppA_III"/>
    <property type="match status" value="1"/>
</dbReference>
<dbReference type="KEGG" id="scd:Spica_2588"/>
<proteinExistence type="predicted"/>
<gene>
    <name evidence="2" type="ordered locus">Spica_2588</name>
</gene>
<keyword evidence="3" id="KW-1185">Reference proteome</keyword>
<dbReference type="Proteomes" id="UP000000503">
    <property type="component" value="Chromosome"/>
</dbReference>
<dbReference type="CDD" id="cd00077">
    <property type="entry name" value="HDc"/>
    <property type="match status" value="1"/>
</dbReference>
<dbReference type="PANTHER" id="PTHR30005">
    <property type="entry name" value="EXOPOLYPHOSPHATASE"/>
    <property type="match status" value="1"/>
</dbReference>
<dbReference type="PANTHER" id="PTHR30005:SF0">
    <property type="entry name" value="RETROGRADE REGULATION PROTEIN 2"/>
    <property type="match status" value="1"/>
</dbReference>
<dbReference type="GO" id="GO:0016462">
    <property type="term" value="F:pyrophosphatase activity"/>
    <property type="evidence" value="ECO:0007669"/>
    <property type="project" value="TreeGrafter"/>
</dbReference>
<dbReference type="InterPro" id="IPR003695">
    <property type="entry name" value="Ppx_GppA_N"/>
</dbReference>
<dbReference type="HOGENOM" id="CLU_025908_4_1_12"/>
<feature type="domain" description="HD/PDEase" evidence="1">
    <location>
        <begin position="337"/>
        <end position="470"/>
    </location>
</feature>
<evidence type="ECO:0000313" key="2">
    <source>
        <dbReference type="EMBL" id="AEJ20689.1"/>
    </source>
</evidence>
<dbReference type="InterPro" id="IPR043129">
    <property type="entry name" value="ATPase_NBD"/>
</dbReference>
<organism evidence="2 3">
    <name type="scientific">Gracilinema caldarium (strain ATCC 51460 / DSM 7334 / H1)</name>
    <name type="common">Treponema caldarium</name>
    <dbReference type="NCBI Taxonomy" id="744872"/>
    <lineage>
        <taxon>Bacteria</taxon>
        <taxon>Pseudomonadati</taxon>
        <taxon>Spirochaetota</taxon>
        <taxon>Spirochaetia</taxon>
        <taxon>Spirochaetales</taxon>
        <taxon>Breznakiellaceae</taxon>
        <taxon>Gracilinema</taxon>
    </lineage>
</organism>
<dbReference type="SUPFAM" id="SSF109604">
    <property type="entry name" value="HD-domain/PDEase-like"/>
    <property type="match status" value="1"/>
</dbReference>
<dbReference type="RefSeq" id="WP_013969967.1">
    <property type="nucleotide sequence ID" value="NC_015732.1"/>
</dbReference>
<dbReference type="Gene3D" id="3.30.420.40">
    <property type="match status" value="1"/>
</dbReference>
<dbReference type="InterPro" id="IPR050273">
    <property type="entry name" value="GppA/Ppx_hydrolase"/>
</dbReference>
<dbReference type="CDD" id="cd24006">
    <property type="entry name" value="ASKHA_NBD_PPX_GppA"/>
    <property type="match status" value="1"/>
</dbReference>
<dbReference type="Gene3D" id="1.10.3210.10">
    <property type="entry name" value="Hypothetical protein af1432"/>
    <property type="match status" value="1"/>
</dbReference>
<dbReference type="AlphaFoldDB" id="F8EY28"/>
<dbReference type="SMART" id="SM00471">
    <property type="entry name" value="HDc"/>
    <property type="match status" value="1"/>
</dbReference>
<dbReference type="SUPFAM" id="SSF53067">
    <property type="entry name" value="Actin-like ATPase domain"/>
    <property type="match status" value="2"/>
</dbReference>
<evidence type="ECO:0000313" key="3">
    <source>
        <dbReference type="Proteomes" id="UP000000503"/>
    </source>
</evidence>
<dbReference type="EMBL" id="CP002868">
    <property type="protein sequence ID" value="AEJ20689.1"/>
    <property type="molecule type" value="Genomic_DNA"/>
</dbReference>
<dbReference type="Gene3D" id="3.30.420.150">
    <property type="entry name" value="Exopolyphosphatase. Domain 2"/>
    <property type="match status" value="1"/>
</dbReference>
<evidence type="ECO:0000259" key="1">
    <source>
        <dbReference type="SMART" id="SM00471"/>
    </source>
</evidence>
<dbReference type="eggNOG" id="COG0248">
    <property type="taxonomic scope" value="Bacteria"/>
</dbReference>
<protein>
    <submittedName>
        <fullName evidence="2">Ppx/GppA phosphatase</fullName>
    </submittedName>
</protein>